<proteinExistence type="predicted"/>
<keyword evidence="2" id="KW-1185">Reference proteome</keyword>
<dbReference type="EMBL" id="JANBUJ010000006">
    <property type="protein sequence ID" value="KAJ2775621.1"/>
    <property type="molecule type" value="Genomic_DNA"/>
</dbReference>
<gene>
    <name evidence="1" type="ORF">IWQ57_000303</name>
</gene>
<dbReference type="Proteomes" id="UP001140234">
    <property type="component" value="Unassembled WGS sequence"/>
</dbReference>
<name>A0ACC1K895_9FUNG</name>
<reference evidence="1" key="1">
    <citation type="submission" date="2022-07" db="EMBL/GenBank/DDBJ databases">
        <title>Phylogenomic reconstructions and comparative analyses of Kickxellomycotina fungi.</title>
        <authorList>
            <person name="Reynolds N.K."/>
            <person name="Stajich J.E."/>
            <person name="Barry K."/>
            <person name="Grigoriev I.V."/>
            <person name="Crous P."/>
            <person name="Smith M.E."/>
        </authorList>
    </citation>
    <scope>NUCLEOTIDE SEQUENCE</scope>
    <source>
        <strain evidence="1">CBS 109366</strain>
    </source>
</reference>
<sequence>MAAGVQHFNHFVPAPVLVTSAGPHLENTLMLLPPMYNISPITLAPPTPFSFGIPHALSPMPSPVSPPSWPPPQPQARSPTPKPAIDRKIHHATDPGLQRLLFKKGSGVLKKVSPNSYMLYRLDHIKSYKGKKISANDINAYITNEWNSLPQEVKNVYKLRSAVLQDLLDKLNYKSNLAEAATSPASSDLMAAPKLESLALPSRMERAYYLAP</sequence>
<accession>A0ACC1K895</accession>
<evidence type="ECO:0000313" key="1">
    <source>
        <dbReference type="EMBL" id="KAJ2775621.1"/>
    </source>
</evidence>
<evidence type="ECO:0000313" key="2">
    <source>
        <dbReference type="Proteomes" id="UP001140234"/>
    </source>
</evidence>
<protein>
    <submittedName>
        <fullName evidence="1">Uncharacterized protein</fullName>
    </submittedName>
</protein>
<organism evidence="1 2">
    <name type="scientific">Coemansia nantahalensis</name>
    <dbReference type="NCBI Taxonomy" id="2789366"/>
    <lineage>
        <taxon>Eukaryota</taxon>
        <taxon>Fungi</taxon>
        <taxon>Fungi incertae sedis</taxon>
        <taxon>Zoopagomycota</taxon>
        <taxon>Kickxellomycotina</taxon>
        <taxon>Kickxellomycetes</taxon>
        <taxon>Kickxellales</taxon>
        <taxon>Kickxellaceae</taxon>
        <taxon>Coemansia</taxon>
    </lineage>
</organism>
<comment type="caution">
    <text evidence="1">The sequence shown here is derived from an EMBL/GenBank/DDBJ whole genome shotgun (WGS) entry which is preliminary data.</text>
</comment>